<evidence type="ECO:0000259" key="2">
    <source>
        <dbReference type="Pfam" id="PF09972"/>
    </source>
</evidence>
<dbReference type="Pfam" id="PF09972">
    <property type="entry name" value="DUF2207"/>
    <property type="match status" value="1"/>
</dbReference>
<dbReference type="Proteomes" id="UP000036106">
    <property type="component" value="Chromosome"/>
</dbReference>
<keyword evidence="5" id="KW-1185">Reference proteome</keyword>
<evidence type="ECO:0000313" key="4">
    <source>
        <dbReference type="EMBL" id="AKP66565.1"/>
    </source>
</evidence>
<feature type="transmembrane region" description="Helical" evidence="1">
    <location>
        <begin position="260"/>
        <end position="280"/>
    </location>
</feature>
<keyword evidence="1" id="KW-0812">Transmembrane</keyword>
<dbReference type="OrthoDB" id="2138002at2"/>
<dbReference type="Pfam" id="PF20990">
    <property type="entry name" value="DUF2207_C"/>
    <property type="match status" value="1"/>
</dbReference>
<accession>A0A0H4QYL2</accession>
<protein>
    <recommendedName>
        <fullName evidence="6">DUF2207 domain-containing protein</fullName>
    </recommendedName>
</protein>
<dbReference type="KEGG" id="lgn:ABM34_02680"/>
<evidence type="ECO:0000256" key="1">
    <source>
        <dbReference type="SAM" id="Phobius"/>
    </source>
</evidence>
<keyword evidence="1" id="KW-1133">Transmembrane helix</keyword>
<feature type="domain" description="DUF2207" evidence="2">
    <location>
        <begin position="33"/>
        <end position="224"/>
    </location>
</feature>
<organism evidence="4 5">
    <name type="scientific">Companilactobacillus ginsenosidimutans</name>
    <dbReference type="NCBI Taxonomy" id="1007676"/>
    <lineage>
        <taxon>Bacteria</taxon>
        <taxon>Bacillati</taxon>
        <taxon>Bacillota</taxon>
        <taxon>Bacilli</taxon>
        <taxon>Lactobacillales</taxon>
        <taxon>Lactobacillaceae</taxon>
        <taxon>Companilactobacillus</taxon>
    </lineage>
</organism>
<evidence type="ECO:0008006" key="6">
    <source>
        <dbReference type="Google" id="ProtNLM"/>
    </source>
</evidence>
<gene>
    <name evidence="4" type="ORF">ABM34_02680</name>
</gene>
<dbReference type="STRING" id="1007676.ABM34_02680"/>
<feature type="transmembrane region" description="Helical" evidence="1">
    <location>
        <begin position="418"/>
        <end position="438"/>
    </location>
</feature>
<evidence type="ECO:0000259" key="3">
    <source>
        <dbReference type="Pfam" id="PF20990"/>
    </source>
</evidence>
<name>A0A0H4QYL2_9LACO</name>
<dbReference type="InterPro" id="IPR018702">
    <property type="entry name" value="DUF2207"/>
</dbReference>
<dbReference type="EMBL" id="CP012034">
    <property type="protein sequence ID" value="AKP66565.1"/>
    <property type="molecule type" value="Genomic_DNA"/>
</dbReference>
<dbReference type="InterPro" id="IPR048389">
    <property type="entry name" value="YciQ-like_C"/>
</dbReference>
<reference evidence="5" key="1">
    <citation type="submission" date="2015-07" db="EMBL/GenBank/DDBJ databases">
        <title>Lactobacillus ginsenosidimutans/EMML 3141/ whole genome sequencing.</title>
        <authorList>
            <person name="Kim M.K."/>
            <person name="Im W.-T."/>
            <person name="Srinivasan S."/>
            <person name="Lee J.-J."/>
        </authorList>
    </citation>
    <scope>NUCLEOTIDE SEQUENCE [LARGE SCALE GENOMIC DNA]</scope>
    <source>
        <strain evidence="5">EMML 3041</strain>
    </source>
</reference>
<feature type="domain" description="Predicted membrane protein YciQ-like C-terminal" evidence="3">
    <location>
        <begin position="301"/>
        <end position="527"/>
    </location>
</feature>
<feature type="transmembrane region" description="Helical" evidence="1">
    <location>
        <begin position="444"/>
        <end position="464"/>
    </location>
</feature>
<dbReference type="RefSeq" id="WP_048703068.1">
    <property type="nucleotide sequence ID" value="NZ_CP012034.1"/>
</dbReference>
<evidence type="ECO:0000313" key="5">
    <source>
        <dbReference type="Proteomes" id="UP000036106"/>
    </source>
</evidence>
<dbReference type="PATRIC" id="fig|1007676.4.peg.555"/>
<sequence length="597" mass="66285">MKKIFTVIIFTIFPLILTSQVTQQQVNAGSKYSITDYDTSIKVKKDGSADIVQKVTYKFTGKFHVIQYSQQMNGHADASLPRVQLFEDGNEIPLKYGNGNNSYQTFGLSGVTTDESPDQINATIRHESSDAKVTAVYKYNIVDLVTNYNDIAEINWKVISSDWDSSMKHVHIKYQLPESNISNLHSWVKVQQGFKNRVNAKSGVVDININNYSNHQSLSSRLIFPTSVTPNNQNITRKNMKSKILASETQIERKQKVLDVSYFVIIGIFALIIILLFVIIHKRINTNKYQDKYKINNLDDWFDIPEVSPSMAKIILTQNETADLPSFIGELLVQVNKNNIKISKIDNTYEIELMHIPEDDFFTFLVTKIGANNKVTTQQISDYQGVDLYYEFQKWKNRAAQGRARYIDVKNTNAKSGLANVASLSSIFAAIVLIATPFLFGKFIWISTAFAALAIVVPWIIYYIGKHKITSYTPLGEQTAAKLIAFKKMLGQIDDLGTAKVGDLVLWEKILPYAVAFEVSQNVLQQLRVDFGDSISDDSNLALYYALGAGTQVGFLGSLAGAMYPGDNAGFGNIDGLGNLGDGGFGGNGGGSSGGAY</sequence>
<dbReference type="AlphaFoldDB" id="A0A0H4QYL2"/>
<proteinExistence type="predicted"/>
<keyword evidence="1" id="KW-0472">Membrane</keyword>